<dbReference type="NCBIfam" id="TIGR02433">
    <property type="entry name" value="lysidine_TilS_C"/>
    <property type="match status" value="1"/>
</dbReference>
<sequence>MSQGDPFILNVGETIDREELIAPSARVVVGVSGGLDSVVLLDVLAALAGADGRGYDLMVAHLDHALRDAAAADAAFVAELADSYHLPCTVQRRDVAAVAAETGQSIETAARMVRYEFLGGLARTFGAACVAVAHHADDNVETVLHRLLRGTHLRGLAGMPIRRPMGGGPIDLVRPLLPYRRDEIRAYAQRRHLRWREDETNRDTQYRRNFIRHELLPLLRSRFNPRVDEALMRLAGSAGDVEDHLARLGAETFSHARLPDAPPGGVAMDARSLGQHPQIVITYAMRVALETLGAPLAAVTGEHLRQMAALAIDSESPAVALPGGLAARRCGDRIVIAPADTADAEPVADAVADAVELACPGTTRLPDGSTVTAVIEPLDRREFAAHCRQPVAGAEYLDADAVTGPLLCRPRCDGDVFHPLGAPGRQSVGDFLTNAKVPRENRRRVRCICDAAGVVYVAPLRIDDRVKITDASQRAIRLTCRKGDDGP</sequence>
<evidence type="ECO:0000256" key="2">
    <source>
        <dbReference type="ARBA" id="ARBA00013267"/>
    </source>
</evidence>
<dbReference type="Pfam" id="PF11734">
    <property type="entry name" value="TilS_C"/>
    <property type="match status" value="1"/>
</dbReference>
<comment type="subcellular location">
    <subcellularLocation>
        <location evidence="1">Cytoplasm</location>
    </subcellularLocation>
</comment>
<dbReference type="PANTHER" id="PTHR43033">
    <property type="entry name" value="TRNA(ILE)-LYSIDINE SYNTHASE-RELATED"/>
    <property type="match status" value="1"/>
</dbReference>
<dbReference type="InterPro" id="IPR011063">
    <property type="entry name" value="TilS/TtcA_N"/>
</dbReference>
<comment type="caution">
    <text evidence="10">The sequence shown here is derived from an EMBL/GenBank/DDBJ whole genome shotgun (WGS) entry which is preliminary data.</text>
</comment>
<evidence type="ECO:0000256" key="1">
    <source>
        <dbReference type="ARBA" id="ARBA00004496"/>
    </source>
</evidence>
<dbReference type="SMART" id="SM00977">
    <property type="entry name" value="TilS_C"/>
    <property type="match status" value="1"/>
</dbReference>
<evidence type="ECO:0000256" key="6">
    <source>
        <dbReference type="ARBA" id="ARBA00022741"/>
    </source>
</evidence>
<dbReference type="HAMAP" id="MF_01161">
    <property type="entry name" value="tRNA_Ile_lys_synt"/>
    <property type="match status" value="1"/>
</dbReference>
<proteinExistence type="inferred from homology"/>
<dbReference type="GO" id="GO:0005737">
    <property type="term" value="C:cytoplasm"/>
    <property type="evidence" value="ECO:0007669"/>
    <property type="project" value="UniProtKB-SubCell"/>
</dbReference>
<evidence type="ECO:0000256" key="8">
    <source>
        <dbReference type="ARBA" id="ARBA00048539"/>
    </source>
</evidence>
<feature type="domain" description="Lysidine-tRNA(Ile) synthetase C-terminal" evidence="9">
    <location>
        <begin position="406"/>
        <end position="478"/>
    </location>
</feature>
<dbReference type="EMBL" id="LAZR01000217">
    <property type="protein sequence ID" value="KKN81300.1"/>
    <property type="molecule type" value="Genomic_DNA"/>
</dbReference>
<evidence type="ECO:0000256" key="3">
    <source>
        <dbReference type="ARBA" id="ARBA00022490"/>
    </source>
</evidence>
<dbReference type="AlphaFoldDB" id="A0A0F9TJD1"/>
<dbReference type="InterPro" id="IPR012796">
    <property type="entry name" value="Lysidine-tRNA-synth_C"/>
</dbReference>
<dbReference type="InterPro" id="IPR012795">
    <property type="entry name" value="tRNA_Ile_lys_synt_N"/>
</dbReference>
<comment type="catalytic activity">
    <reaction evidence="8">
        <text>cytidine(34) in tRNA(Ile2) + L-lysine + ATP = lysidine(34) in tRNA(Ile2) + AMP + diphosphate + H(+)</text>
        <dbReference type="Rhea" id="RHEA:43744"/>
        <dbReference type="Rhea" id="RHEA-COMP:10625"/>
        <dbReference type="Rhea" id="RHEA-COMP:10670"/>
        <dbReference type="ChEBI" id="CHEBI:15378"/>
        <dbReference type="ChEBI" id="CHEBI:30616"/>
        <dbReference type="ChEBI" id="CHEBI:32551"/>
        <dbReference type="ChEBI" id="CHEBI:33019"/>
        <dbReference type="ChEBI" id="CHEBI:82748"/>
        <dbReference type="ChEBI" id="CHEBI:83665"/>
        <dbReference type="ChEBI" id="CHEBI:456215"/>
        <dbReference type="EC" id="6.3.4.19"/>
    </reaction>
</comment>
<dbReference type="GO" id="GO:0032267">
    <property type="term" value="F:tRNA(Ile)-lysidine synthase activity"/>
    <property type="evidence" value="ECO:0007669"/>
    <property type="project" value="UniProtKB-EC"/>
</dbReference>
<keyword evidence="3" id="KW-0963">Cytoplasm</keyword>
<dbReference type="InterPro" id="IPR012094">
    <property type="entry name" value="tRNA_Ile_lys_synt"/>
</dbReference>
<reference evidence="10" key="1">
    <citation type="journal article" date="2015" name="Nature">
        <title>Complex archaea that bridge the gap between prokaryotes and eukaryotes.</title>
        <authorList>
            <person name="Spang A."/>
            <person name="Saw J.H."/>
            <person name="Jorgensen S.L."/>
            <person name="Zaremba-Niedzwiedzka K."/>
            <person name="Martijn J."/>
            <person name="Lind A.E."/>
            <person name="van Eijk R."/>
            <person name="Schleper C."/>
            <person name="Guy L."/>
            <person name="Ettema T.J."/>
        </authorList>
    </citation>
    <scope>NUCLEOTIDE SEQUENCE</scope>
</reference>
<protein>
    <recommendedName>
        <fullName evidence="2">tRNA(Ile)-lysidine synthetase</fullName>
        <ecNumber evidence="2">6.3.4.19</ecNumber>
    </recommendedName>
</protein>
<keyword evidence="4" id="KW-0436">Ligase</keyword>
<dbReference type="NCBIfam" id="TIGR02432">
    <property type="entry name" value="lysidine_TilS_N"/>
    <property type="match status" value="1"/>
</dbReference>
<dbReference type="PANTHER" id="PTHR43033:SF1">
    <property type="entry name" value="TRNA(ILE)-LYSIDINE SYNTHASE-RELATED"/>
    <property type="match status" value="1"/>
</dbReference>
<evidence type="ECO:0000256" key="4">
    <source>
        <dbReference type="ARBA" id="ARBA00022598"/>
    </source>
</evidence>
<name>A0A0F9TJD1_9ZZZZ</name>
<dbReference type="GO" id="GO:0008033">
    <property type="term" value="P:tRNA processing"/>
    <property type="evidence" value="ECO:0007669"/>
    <property type="project" value="UniProtKB-KW"/>
</dbReference>
<dbReference type="EC" id="6.3.4.19" evidence="2"/>
<dbReference type="Gene3D" id="3.40.50.620">
    <property type="entry name" value="HUPs"/>
    <property type="match status" value="1"/>
</dbReference>
<dbReference type="GO" id="GO:0005524">
    <property type="term" value="F:ATP binding"/>
    <property type="evidence" value="ECO:0007669"/>
    <property type="project" value="UniProtKB-KW"/>
</dbReference>
<organism evidence="10">
    <name type="scientific">marine sediment metagenome</name>
    <dbReference type="NCBI Taxonomy" id="412755"/>
    <lineage>
        <taxon>unclassified sequences</taxon>
        <taxon>metagenomes</taxon>
        <taxon>ecological metagenomes</taxon>
    </lineage>
</organism>
<dbReference type="SUPFAM" id="SSF56037">
    <property type="entry name" value="PheT/TilS domain"/>
    <property type="match status" value="1"/>
</dbReference>
<evidence type="ECO:0000259" key="9">
    <source>
        <dbReference type="SMART" id="SM00977"/>
    </source>
</evidence>
<evidence type="ECO:0000256" key="5">
    <source>
        <dbReference type="ARBA" id="ARBA00022694"/>
    </source>
</evidence>
<keyword evidence="7" id="KW-0067">ATP-binding</keyword>
<keyword evidence="6" id="KW-0547">Nucleotide-binding</keyword>
<evidence type="ECO:0000256" key="7">
    <source>
        <dbReference type="ARBA" id="ARBA00022840"/>
    </source>
</evidence>
<accession>A0A0F9TJD1</accession>
<dbReference type="CDD" id="cd01992">
    <property type="entry name" value="TilS_N"/>
    <property type="match status" value="1"/>
</dbReference>
<gene>
    <name evidence="10" type="ORF">LCGC14_0321370</name>
</gene>
<keyword evidence="5" id="KW-0819">tRNA processing</keyword>
<evidence type="ECO:0000313" key="10">
    <source>
        <dbReference type="EMBL" id="KKN81300.1"/>
    </source>
</evidence>
<dbReference type="SUPFAM" id="SSF52402">
    <property type="entry name" value="Adenine nucleotide alpha hydrolases-like"/>
    <property type="match status" value="1"/>
</dbReference>
<dbReference type="Pfam" id="PF01171">
    <property type="entry name" value="ATP_bind_3"/>
    <property type="match status" value="1"/>
</dbReference>
<dbReference type="InterPro" id="IPR014729">
    <property type="entry name" value="Rossmann-like_a/b/a_fold"/>
</dbReference>